<evidence type="ECO:0000313" key="2">
    <source>
        <dbReference type="Proteomes" id="UP000295060"/>
    </source>
</evidence>
<evidence type="ECO:0000313" key="1">
    <source>
        <dbReference type="EMBL" id="TDW95270.1"/>
    </source>
</evidence>
<name>A0ABY2FQ41_9ACTN</name>
<dbReference type="Proteomes" id="UP000295060">
    <property type="component" value="Unassembled WGS sequence"/>
</dbReference>
<accession>A0ABY2FQ41</accession>
<reference evidence="1 2" key="1">
    <citation type="submission" date="2019-03" db="EMBL/GenBank/DDBJ databases">
        <title>Genomic Encyclopedia of Type Strains, Phase III (KMG-III): the genomes of soil and plant-associated and newly described type strains.</title>
        <authorList>
            <person name="Whitman W."/>
        </authorList>
    </citation>
    <scope>NUCLEOTIDE SEQUENCE [LARGE SCALE GENOMIC DNA]</scope>
    <source>
        <strain evidence="1 2">VKMAc-2574</strain>
    </source>
</reference>
<protein>
    <submittedName>
        <fullName evidence="1">Uncharacterized protein</fullName>
    </submittedName>
</protein>
<comment type="caution">
    <text evidence="1">The sequence shown here is derived from an EMBL/GenBank/DDBJ whole genome shotgun (WGS) entry which is preliminary data.</text>
</comment>
<gene>
    <name evidence="1" type="ORF">EV137_2604</name>
</gene>
<keyword evidence="2" id="KW-1185">Reference proteome</keyword>
<sequence>MSRVVAGVAAQGGDSGHRLSPSRPVRWSHVPTFASPPCAAVGVVGGCVGEPAVRCGRSCRRIRCLVWVVGCSALRDALRVWRWVRWSVVSGDALSGVVGCGDVRELGAFGGGCGGGCVGGPADRRSGVWFCWRIRCLAWWWLWWRSGLASAGVGGLRLLVRGGWGGVVGLGVEGGAVGEFLGVVVEGVGFDQLQVEVGCVVEDAAQAALAGDHGEDRDLDAVD</sequence>
<dbReference type="EMBL" id="SODU01000001">
    <property type="protein sequence ID" value="TDW95270.1"/>
    <property type="molecule type" value="Genomic_DNA"/>
</dbReference>
<organism evidence="1 2">
    <name type="scientific">Kribbella pratensis</name>
    <dbReference type="NCBI Taxonomy" id="2512112"/>
    <lineage>
        <taxon>Bacteria</taxon>
        <taxon>Bacillati</taxon>
        <taxon>Actinomycetota</taxon>
        <taxon>Actinomycetes</taxon>
        <taxon>Propionibacteriales</taxon>
        <taxon>Kribbellaceae</taxon>
        <taxon>Kribbella</taxon>
    </lineage>
</organism>
<proteinExistence type="predicted"/>